<evidence type="ECO:0000313" key="13">
    <source>
        <dbReference type="EMBL" id="KAH7279854.1"/>
    </source>
</evidence>
<dbReference type="InterPro" id="IPR011074">
    <property type="entry name" value="CRAL/TRIO_N_dom"/>
</dbReference>
<dbReference type="InterPro" id="IPR056794">
    <property type="entry name" value="PATL1-6_C_GOLD"/>
</dbReference>
<dbReference type="InterPro" id="IPR001251">
    <property type="entry name" value="CRAL-TRIO_dom"/>
</dbReference>
<dbReference type="InterPro" id="IPR036273">
    <property type="entry name" value="CRAL/TRIO_N_dom_sf"/>
</dbReference>
<dbReference type="SMART" id="SM00516">
    <property type="entry name" value="SEC14"/>
    <property type="match status" value="1"/>
</dbReference>
<dbReference type="SUPFAM" id="SSF46938">
    <property type="entry name" value="CRAL/TRIO N-terminal domain"/>
    <property type="match status" value="1"/>
</dbReference>
<dbReference type="PROSITE" id="PS50866">
    <property type="entry name" value="GOLD"/>
    <property type="match status" value="1"/>
</dbReference>
<dbReference type="PANTHER" id="PTHR45932:SF17">
    <property type="entry name" value="CELLULAR RETINALDEHYDE-BINDING_TRIPLE FUNCTION DOMAIN-CONTAINING PROTEIN"/>
    <property type="match status" value="1"/>
</dbReference>
<sequence>MASPAPPQENTPVAPTQEDIPTTPSVPAEVTPTLPAAAEDIVKSISLDASVVEESAVLTVEDASDCPPPPSDSGPEPQPEDRAEPPPEAEAEEAAVEESFYIKDLKPAEKKALLQLKAKIKASIEDNSFLDISKPVKPKSEESPRPDDNKEHEEKVNQTEGEAGSHDQEPQPTISAAEDSASRDVQVDSEKTDETSAKDIKPEVATEEAKPALIDVQEDTAIKEGAEVCSRDVAVESLPVIEEQSAQETPVEEPPLEDLALWGIPLLHSKGDEKTDVLLLKFLRARDLKVDRALNMLQETITWRKEFNADVLAEEEAPVEFEDSFIHGVDREGHPVFYNREFSSKKGVDDEAQLKRRIQVLEKGIQKLDFSPTGVHSMLQVMDFAGHSPSFLSRGLKLKILDLLQDNYPELVAKQIYMNVPWYVPPMLSLFNRRTRSKVVIAKPGRVTETLFKYITPDQVPVQYGGLSRLNDVEFAGIEAPVTQIILKAGEKRSIELPVEKVGRVVWDIAVVGWDVLYSEEFVPDEGYTKIVRKVGKVAPNEEPCRNSYVTDELGKVILTIDNTASRKRRAIAYRYTVHAP</sequence>
<dbReference type="GO" id="GO:0005737">
    <property type="term" value="C:cytoplasm"/>
    <property type="evidence" value="ECO:0007669"/>
    <property type="project" value="UniProtKB-SubCell"/>
</dbReference>
<dbReference type="AlphaFoldDB" id="A0A8T2Q7U5"/>
<dbReference type="GO" id="GO:0008289">
    <property type="term" value="F:lipid binding"/>
    <property type="evidence" value="ECO:0007669"/>
    <property type="project" value="UniProtKB-KW"/>
</dbReference>
<keyword evidence="4" id="KW-0813">Transport</keyword>
<protein>
    <submittedName>
        <fullName evidence="13">Uncharacterized protein</fullName>
    </submittedName>
</protein>
<dbReference type="InterPro" id="IPR036598">
    <property type="entry name" value="GOLD_dom_sf"/>
</dbReference>
<feature type="region of interest" description="Disordered" evidence="10">
    <location>
        <begin position="57"/>
        <end position="98"/>
    </location>
</feature>
<feature type="compositionally biased region" description="Basic and acidic residues" evidence="10">
    <location>
        <begin position="180"/>
        <end position="200"/>
    </location>
</feature>
<keyword evidence="5" id="KW-0963">Cytoplasm</keyword>
<evidence type="ECO:0000259" key="12">
    <source>
        <dbReference type="PROSITE" id="PS50866"/>
    </source>
</evidence>
<evidence type="ECO:0000256" key="2">
    <source>
        <dbReference type="ARBA" id="ARBA00004496"/>
    </source>
</evidence>
<dbReference type="SUPFAM" id="SSF52087">
    <property type="entry name" value="CRAL/TRIO domain"/>
    <property type="match status" value="1"/>
</dbReference>
<feature type="region of interest" description="Disordered" evidence="10">
    <location>
        <begin position="127"/>
        <end position="200"/>
    </location>
</feature>
<name>A0A8T2Q7U5_CERRI</name>
<evidence type="ECO:0000256" key="8">
    <source>
        <dbReference type="ARBA" id="ARBA00023136"/>
    </source>
</evidence>
<dbReference type="Proteomes" id="UP000825935">
    <property type="component" value="Chromosome 37"/>
</dbReference>
<evidence type="ECO:0000256" key="3">
    <source>
        <dbReference type="ARBA" id="ARBA00007155"/>
    </source>
</evidence>
<evidence type="ECO:0000313" key="14">
    <source>
        <dbReference type="Proteomes" id="UP000825935"/>
    </source>
</evidence>
<evidence type="ECO:0000256" key="7">
    <source>
        <dbReference type="ARBA" id="ARBA00023121"/>
    </source>
</evidence>
<dbReference type="GO" id="GO:0051301">
    <property type="term" value="P:cell division"/>
    <property type="evidence" value="ECO:0007669"/>
    <property type="project" value="UniProtKB-KW"/>
</dbReference>
<dbReference type="InterPro" id="IPR044834">
    <property type="entry name" value="PATL"/>
</dbReference>
<dbReference type="PROSITE" id="PS50191">
    <property type="entry name" value="CRAL_TRIO"/>
    <property type="match status" value="1"/>
</dbReference>
<feature type="domain" description="CRAL-TRIO" evidence="11">
    <location>
        <begin position="314"/>
        <end position="472"/>
    </location>
</feature>
<feature type="domain" description="GOLD" evidence="12">
    <location>
        <begin position="448"/>
        <end position="578"/>
    </location>
</feature>
<dbReference type="EMBL" id="CM035442">
    <property type="protein sequence ID" value="KAH7279854.1"/>
    <property type="molecule type" value="Genomic_DNA"/>
</dbReference>
<dbReference type="SUPFAM" id="SSF101576">
    <property type="entry name" value="Supernatant protein factor (SPF), C-terminal domain"/>
    <property type="match status" value="1"/>
</dbReference>
<evidence type="ECO:0000256" key="6">
    <source>
        <dbReference type="ARBA" id="ARBA00022618"/>
    </source>
</evidence>
<dbReference type="OrthoDB" id="1434354at2759"/>
<dbReference type="InterPro" id="IPR036865">
    <property type="entry name" value="CRAL-TRIO_dom_sf"/>
</dbReference>
<dbReference type="Pfam" id="PF25099">
    <property type="entry name" value="GOLD_PATL1_C"/>
    <property type="match status" value="1"/>
</dbReference>
<dbReference type="Pfam" id="PF00650">
    <property type="entry name" value="CRAL_TRIO"/>
    <property type="match status" value="1"/>
</dbReference>
<dbReference type="SMART" id="SM01100">
    <property type="entry name" value="CRAL_TRIO_N"/>
    <property type="match status" value="1"/>
</dbReference>
<comment type="subcellular location">
    <subcellularLocation>
        <location evidence="2">Cytoplasm</location>
    </subcellularLocation>
    <subcellularLocation>
        <location evidence="1">Membrane</location>
    </subcellularLocation>
</comment>
<evidence type="ECO:0000256" key="4">
    <source>
        <dbReference type="ARBA" id="ARBA00022448"/>
    </source>
</evidence>
<proteinExistence type="inferred from homology"/>
<comment type="similarity">
    <text evidence="3">Belongs to the patellin family.</text>
</comment>
<feature type="compositionally biased region" description="Acidic residues" evidence="10">
    <location>
        <begin position="87"/>
        <end position="96"/>
    </location>
</feature>
<keyword evidence="6" id="KW-0132">Cell division</keyword>
<dbReference type="CDD" id="cd00170">
    <property type="entry name" value="SEC14"/>
    <property type="match status" value="1"/>
</dbReference>
<comment type="caution">
    <text evidence="13">The sequence shown here is derived from an EMBL/GenBank/DDBJ whole genome shotgun (WGS) entry which is preliminary data.</text>
</comment>
<dbReference type="Pfam" id="PF03765">
    <property type="entry name" value="CRAL_TRIO_N"/>
    <property type="match status" value="1"/>
</dbReference>
<dbReference type="Gene3D" id="3.40.525.10">
    <property type="entry name" value="CRAL-TRIO lipid binding domain"/>
    <property type="match status" value="1"/>
</dbReference>
<organism evidence="13 14">
    <name type="scientific">Ceratopteris richardii</name>
    <name type="common">Triangle waterfern</name>
    <dbReference type="NCBI Taxonomy" id="49495"/>
    <lineage>
        <taxon>Eukaryota</taxon>
        <taxon>Viridiplantae</taxon>
        <taxon>Streptophyta</taxon>
        <taxon>Embryophyta</taxon>
        <taxon>Tracheophyta</taxon>
        <taxon>Polypodiopsida</taxon>
        <taxon>Polypodiidae</taxon>
        <taxon>Polypodiales</taxon>
        <taxon>Pteridineae</taxon>
        <taxon>Pteridaceae</taxon>
        <taxon>Parkerioideae</taxon>
        <taxon>Ceratopteris</taxon>
    </lineage>
</organism>
<keyword evidence="14" id="KW-1185">Reference proteome</keyword>
<evidence type="ECO:0000256" key="1">
    <source>
        <dbReference type="ARBA" id="ARBA00004370"/>
    </source>
</evidence>
<dbReference type="Gene3D" id="2.60.120.680">
    <property type="entry name" value="GOLD domain"/>
    <property type="match status" value="1"/>
</dbReference>
<dbReference type="PANTHER" id="PTHR45932">
    <property type="entry name" value="PATELLIN-1"/>
    <property type="match status" value="1"/>
</dbReference>
<keyword evidence="9" id="KW-0131">Cell cycle</keyword>
<evidence type="ECO:0000259" key="11">
    <source>
        <dbReference type="PROSITE" id="PS50191"/>
    </source>
</evidence>
<dbReference type="InterPro" id="IPR009038">
    <property type="entry name" value="GOLD_dom"/>
</dbReference>
<dbReference type="PRINTS" id="PR00180">
    <property type="entry name" value="CRETINALDHBP"/>
</dbReference>
<accession>A0A8T2Q7U5</accession>
<feature type="compositionally biased region" description="Polar residues" evidence="10">
    <location>
        <begin position="10"/>
        <end position="25"/>
    </location>
</feature>
<keyword evidence="8" id="KW-0472">Membrane</keyword>
<feature type="region of interest" description="Disordered" evidence="10">
    <location>
        <begin position="1"/>
        <end position="32"/>
    </location>
</feature>
<evidence type="ECO:0000256" key="9">
    <source>
        <dbReference type="ARBA" id="ARBA00023306"/>
    </source>
</evidence>
<dbReference type="OMA" id="CALSWEL"/>
<dbReference type="GO" id="GO:0016020">
    <property type="term" value="C:membrane"/>
    <property type="evidence" value="ECO:0007669"/>
    <property type="project" value="UniProtKB-SubCell"/>
</dbReference>
<evidence type="ECO:0000256" key="5">
    <source>
        <dbReference type="ARBA" id="ARBA00022490"/>
    </source>
</evidence>
<reference evidence="13" key="1">
    <citation type="submission" date="2021-08" db="EMBL/GenBank/DDBJ databases">
        <title>WGS assembly of Ceratopteris richardii.</title>
        <authorList>
            <person name="Marchant D.B."/>
            <person name="Chen G."/>
            <person name="Jenkins J."/>
            <person name="Shu S."/>
            <person name="Leebens-Mack J."/>
            <person name="Grimwood J."/>
            <person name="Schmutz J."/>
            <person name="Soltis P."/>
            <person name="Soltis D."/>
            <person name="Chen Z.-H."/>
        </authorList>
    </citation>
    <scope>NUCLEOTIDE SEQUENCE</scope>
    <source>
        <strain evidence="13">Whitten #5841</strain>
        <tissue evidence="13">Leaf</tissue>
    </source>
</reference>
<evidence type="ECO:0000256" key="10">
    <source>
        <dbReference type="SAM" id="MobiDB-lite"/>
    </source>
</evidence>
<feature type="compositionally biased region" description="Basic and acidic residues" evidence="10">
    <location>
        <begin position="138"/>
        <end position="169"/>
    </location>
</feature>
<gene>
    <name evidence="13" type="ORF">KP509_37G040600</name>
</gene>
<keyword evidence="7" id="KW-0446">Lipid-binding</keyword>